<feature type="signal peptide" evidence="2">
    <location>
        <begin position="1"/>
        <end position="21"/>
    </location>
</feature>
<keyword evidence="4" id="KW-1185">Reference proteome</keyword>
<feature type="region of interest" description="Disordered" evidence="1">
    <location>
        <begin position="160"/>
        <end position="185"/>
    </location>
</feature>
<evidence type="ECO:0000256" key="2">
    <source>
        <dbReference type="SAM" id="SignalP"/>
    </source>
</evidence>
<dbReference type="Proteomes" id="UP001165122">
    <property type="component" value="Unassembled WGS sequence"/>
</dbReference>
<comment type="caution">
    <text evidence="3">The sequence shown here is derived from an EMBL/GenBank/DDBJ whole genome shotgun (WGS) entry which is preliminary data.</text>
</comment>
<evidence type="ECO:0000313" key="3">
    <source>
        <dbReference type="EMBL" id="GMI11523.1"/>
    </source>
</evidence>
<feature type="compositionally biased region" description="Polar residues" evidence="1">
    <location>
        <begin position="160"/>
        <end position="184"/>
    </location>
</feature>
<proteinExistence type="predicted"/>
<organism evidence="3 4">
    <name type="scientific">Triparma laevis f. longispina</name>
    <dbReference type="NCBI Taxonomy" id="1714387"/>
    <lineage>
        <taxon>Eukaryota</taxon>
        <taxon>Sar</taxon>
        <taxon>Stramenopiles</taxon>
        <taxon>Ochrophyta</taxon>
        <taxon>Bolidophyceae</taxon>
        <taxon>Parmales</taxon>
        <taxon>Triparmaceae</taxon>
        <taxon>Triparma</taxon>
    </lineage>
</organism>
<dbReference type="PROSITE" id="PS51257">
    <property type="entry name" value="PROKAR_LIPOPROTEIN"/>
    <property type="match status" value="1"/>
</dbReference>
<evidence type="ECO:0000256" key="1">
    <source>
        <dbReference type="SAM" id="MobiDB-lite"/>
    </source>
</evidence>
<name>A0A9W7KTX2_9STRA</name>
<gene>
    <name evidence="3" type="ORF">TrLO_g7476</name>
</gene>
<evidence type="ECO:0000313" key="4">
    <source>
        <dbReference type="Proteomes" id="UP001165122"/>
    </source>
</evidence>
<sequence length="221" mass="24193">MRLYHHFLWTCVLCALELTNAGHGHLFFSCYLRKGSLKALQIFNPTSEAIDFDVNDGYYFVIGDVVNQNDPTFECAYASCTDGYKTKVSLSGENNIESGKTLDISFATTCEGGEALNALGATDLGMLRITGSRWVALIKEESDGVKTVLDVIGDLSTEGPWTSSESTVDTDNSAITRKSSSSPNCPADASYITTNGYTWNIDDWEQAILPEEIEASDFDFL</sequence>
<accession>A0A9W7KTX2</accession>
<reference evidence="4" key="1">
    <citation type="journal article" date="2023" name="Commun. Biol.">
        <title>Genome analysis of Parmales, the sister group of diatoms, reveals the evolutionary specialization of diatoms from phago-mixotrophs to photoautotrophs.</title>
        <authorList>
            <person name="Ban H."/>
            <person name="Sato S."/>
            <person name="Yoshikawa S."/>
            <person name="Yamada K."/>
            <person name="Nakamura Y."/>
            <person name="Ichinomiya M."/>
            <person name="Sato N."/>
            <person name="Blanc-Mathieu R."/>
            <person name="Endo H."/>
            <person name="Kuwata A."/>
            <person name="Ogata H."/>
        </authorList>
    </citation>
    <scope>NUCLEOTIDE SEQUENCE [LARGE SCALE GENOMIC DNA]</scope>
    <source>
        <strain evidence="4">NIES 3700</strain>
    </source>
</reference>
<keyword evidence="2" id="KW-0732">Signal</keyword>
<feature type="chain" id="PRO_5040753307" evidence="2">
    <location>
        <begin position="22"/>
        <end position="221"/>
    </location>
</feature>
<protein>
    <submittedName>
        <fullName evidence="3">Uncharacterized protein</fullName>
    </submittedName>
</protein>
<dbReference type="AlphaFoldDB" id="A0A9W7KTX2"/>
<dbReference type="EMBL" id="BRXW01000164">
    <property type="protein sequence ID" value="GMI11523.1"/>
    <property type="molecule type" value="Genomic_DNA"/>
</dbReference>